<name>A0ABT9A7X8_9BACT</name>
<evidence type="ECO:0000313" key="3">
    <source>
        <dbReference type="EMBL" id="MDO7845949.1"/>
    </source>
</evidence>
<dbReference type="InterPro" id="IPR005184">
    <property type="entry name" value="DUF306_Meta_HslJ"/>
</dbReference>
<feature type="domain" description="DUF306" evidence="2">
    <location>
        <begin position="37"/>
        <end position="145"/>
    </location>
</feature>
<keyword evidence="4" id="KW-1185">Reference proteome</keyword>
<dbReference type="RefSeq" id="WP_305010634.1">
    <property type="nucleotide sequence ID" value="NZ_JAUQSX010000002.1"/>
</dbReference>
<accession>A0ABT9A7X8</accession>
<evidence type="ECO:0000313" key="4">
    <source>
        <dbReference type="Proteomes" id="UP001167796"/>
    </source>
</evidence>
<reference evidence="3" key="1">
    <citation type="submission" date="2023-07" db="EMBL/GenBank/DDBJ databases">
        <authorList>
            <person name="Kim M.K."/>
        </authorList>
    </citation>
    <scope>NUCLEOTIDE SEQUENCE</scope>
    <source>
        <strain evidence="3">M29</strain>
    </source>
</reference>
<gene>
    <name evidence="3" type="ORF">Q5H92_06245</name>
</gene>
<dbReference type="Gene3D" id="2.40.128.270">
    <property type="match status" value="1"/>
</dbReference>
<dbReference type="EMBL" id="JAUQSX010000002">
    <property type="protein sequence ID" value="MDO7845949.1"/>
    <property type="molecule type" value="Genomic_DNA"/>
</dbReference>
<dbReference type="Pfam" id="PF03724">
    <property type="entry name" value="META"/>
    <property type="match status" value="1"/>
</dbReference>
<comment type="caution">
    <text evidence="3">The sequence shown here is derived from an EMBL/GenBank/DDBJ whole genome shotgun (WGS) entry which is preliminary data.</text>
</comment>
<dbReference type="PROSITE" id="PS51257">
    <property type="entry name" value="PROKAR_LIPOPROTEIN"/>
    <property type="match status" value="1"/>
</dbReference>
<dbReference type="InterPro" id="IPR053147">
    <property type="entry name" value="Hsp_HslJ-like"/>
</dbReference>
<dbReference type="PANTHER" id="PTHR35535:SF1">
    <property type="entry name" value="HEAT SHOCK PROTEIN HSLJ"/>
    <property type="match status" value="1"/>
</dbReference>
<feature type="signal peptide" evidence="1">
    <location>
        <begin position="1"/>
        <end position="20"/>
    </location>
</feature>
<evidence type="ECO:0000256" key="1">
    <source>
        <dbReference type="SAM" id="SignalP"/>
    </source>
</evidence>
<dbReference type="InterPro" id="IPR038670">
    <property type="entry name" value="HslJ-like_sf"/>
</dbReference>
<keyword evidence="1" id="KW-0732">Signal</keyword>
<feature type="chain" id="PRO_5047059541" evidence="1">
    <location>
        <begin position="21"/>
        <end position="151"/>
    </location>
</feature>
<dbReference type="Proteomes" id="UP001167796">
    <property type="component" value="Unassembled WGS sequence"/>
</dbReference>
<organism evidence="3 4">
    <name type="scientific">Hymenobacter mellowenesis</name>
    <dbReference type="NCBI Taxonomy" id="3063995"/>
    <lineage>
        <taxon>Bacteria</taxon>
        <taxon>Pseudomonadati</taxon>
        <taxon>Bacteroidota</taxon>
        <taxon>Cytophagia</taxon>
        <taxon>Cytophagales</taxon>
        <taxon>Hymenobacteraceae</taxon>
        <taxon>Hymenobacter</taxon>
    </lineage>
</organism>
<dbReference type="PANTHER" id="PTHR35535">
    <property type="entry name" value="HEAT SHOCK PROTEIN HSLJ"/>
    <property type="match status" value="1"/>
</dbReference>
<evidence type="ECO:0000259" key="2">
    <source>
        <dbReference type="Pfam" id="PF03724"/>
    </source>
</evidence>
<protein>
    <submittedName>
        <fullName evidence="3">META domain-containing protein</fullName>
    </submittedName>
</protein>
<proteinExistence type="predicted"/>
<sequence length="151" mass="16350">MRLPLLLLTLLATACNTRPAQETTSTPPPSARTAPDAQLRETHWVLRQLAGQPVTVPADTREAYLTLRADGTAEGNGSCNRFRGSYFSEKPGELTFTPLMSTRMSCPAIATENAFTGALAQARAYRISGDTLRILDATNTAVARLEAVYLH</sequence>